<accession>A0A2P2P7D1</accession>
<protein>
    <submittedName>
        <fullName evidence="1">Uncharacterized protein</fullName>
    </submittedName>
</protein>
<name>A0A2P2P7D1_RHIMU</name>
<dbReference type="EMBL" id="GGEC01070089">
    <property type="protein sequence ID" value="MBX50573.1"/>
    <property type="molecule type" value="Transcribed_RNA"/>
</dbReference>
<dbReference type="AlphaFoldDB" id="A0A2P2P7D1"/>
<proteinExistence type="predicted"/>
<reference evidence="1" key="1">
    <citation type="submission" date="2018-02" db="EMBL/GenBank/DDBJ databases">
        <title>Rhizophora mucronata_Transcriptome.</title>
        <authorList>
            <person name="Meera S.P."/>
            <person name="Sreeshan A."/>
            <person name="Augustine A."/>
        </authorList>
    </citation>
    <scope>NUCLEOTIDE SEQUENCE</scope>
    <source>
        <tissue evidence="1">Leaf</tissue>
    </source>
</reference>
<evidence type="ECO:0000313" key="1">
    <source>
        <dbReference type="EMBL" id="MBX50573.1"/>
    </source>
</evidence>
<sequence length="36" mass="4449">MCTHVKGKINQKKSTPRYRMKRFEIIFHINHPHRCI</sequence>
<organism evidence="1">
    <name type="scientific">Rhizophora mucronata</name>
    <name type="common">Asiatic mangrove</name>
    <dbReference type="NCBI Taxonomy" id="61149"/>
    <lineage>
        <taxon>Eukaryota</taxon>
        <taxon>Viridiplantae</taxon>
        <taxon>Streptophyta</taxon>
        <taxon>Embryophyta</taxon>
        <taxon>Tracheophyta</taxon>
        <taxon>Spermatophyta</taxon>
        <taxon>Magnoliopsida</taxon>
        <taxon>eudicotyledons</taxon>
        <taxon>Gunneridae</taxon>
        <taxon>Pentapetalae</taxon>
        <taxon>rosids</taxon>
        <taxon>fabids</taxon>
        <taxon>Malpighiales</taxon>
        <taxon>Rhizophoraceae</taxon>
        <taxon>Rhizophora</taxon>
    </lineage>
</organism>